<feature type="domain" description="Methyltransferase FkbM" evidence="1">
    <location>
        <begin position="93"/>
        <end position="276"/>
    </location>
</feature>
<dbReference type="OrthoDB" id="542772at2759"/>
<dbReference type="EMBL" id="BRXZ01007804">
    <property type="protein sequence ID" value="GMI34326.1"/>
    <property type="molecule type" value="Genomic_DNA"/>
</dbReference>
<name>A0A9W7L5P9_9STRA</name>
<gene>
    <name evidence="2" type="ORF">TrRE_jg9155</name>
</gene>
<comment type="caution">
    <text evidence="2">The sequence shown here is derived from an EMBL/GenBank/DDBJ whole genome shotgun (WGS) entry which is preliminary data.</text>
</comment>
<dbReference type="Proteomes" id="UP001165082">
    <property type="component" value="Unassembled WGS sequence"/>
</dbReference>
<dbReference type="InterPro" id="IPR006342">
    <property type="entry name" value="FkbM_mtfrase"/>
</dbReference>
<reference evidence="2" key="1">
    <citation type="submission" date="2022-07" db="EMBL/GenBank/DDBJ databases">
        <title>Genome analysis of Parmales, a sister group of diatoms, reveals the evolutionary specialization of diatoms from phago-mixotrophs to photoautotrophs.</title>
        <authorList>
            <person name="Ban H."/>
            <person name="Sato S."/>
            <person name="Yoshikawa S."/>
            <person name="Kazumasa Y."/>
            <person name="Nakamura Y."/>
            <person name="Ichinomiya M."/>
            <person name="Saitoh K."/>
            <person name="Sato N."/>
            <person name="Blanc-Mathieu R."/>
            <person name="Endo H."/>
            <person name="Kuwata A."/>
            <person name="Ogata H."/>
        </authorList>
    </citation>
    <scope>NUCLEOTIDE SEQUENCE</scope>
</reference>
<organism evidence="2 3">
    <name type="scientific">Triparma retinervis</name>
    <dbReference type="NCBI Taxonomy" id="2557542"/>
    <lineage>
        <taxon>Eukaryota</taxon>
        <taxon>Sar</taxon>
        <taxon>Stramenopiles</taxon>
        <taxon>Ochrophyta</taxon>
        <taxon>Bolidophyceae</taxon>
        <taxon>Parmales</taxon>
        <taxon>Triparmaceae</taxon>
        <taxon>Triparma</taxon>
    </lineage>
</organism>
<dbReference type="PANTHER" id="PTHR34203:SF13">
    <property type="entry name" value="EXPRESSED PROTEIN"/>
    <property type="match status" value="1"/>
</dbReference>
<dbReference type="NCBIfam" id="TIGR01444">
    <property type="entry name" value="fkbM_fam"/>
    <property type="match status" value="1"/>
</dbReference>
<evidence type="ECO:0000313" key="3">
    <source>
        <dbReference type="Proteomes" id="UP001165082"/>
    </source>
</evidence>
<dbReference type="AlphaFoldDB" id="A0A9W7L5P9"/>
<accession>A0A9W7L5P9</accession>
<proteinExistence type="predicted"/>
<keyword evidence="3" id="KW-1185">Reference proteome</keyword>
<sequence>MPLPATSVSSVKAAPVPSAPCQIPAGSSVVVIQPNRINVKCVKASFKSVIYDSSVPNNRDAVSVEIETKGFAFDGEARELMTALNAHPGPFLDIGANLGWFTTMVTACTNRVTYAIEPFAENFNRLLASACENEVLSSRLHAYNIGLDTKSSKCSLYQVPDHNKGDTHSICDEEQKAAFAARNYIELGVMQTAPLDSLYSSGQLGDVPFSLMKIDVEGYELNSILSASAFLSSSIAPQCINIEMDSRRSQEASSWHVDCEAYIGGLRVILRGYGYRHEASDNLNSKLYCSKFDFKTLMFCKHQK</sequence>
<dbReference type="InterPro" id="IPR029063">
    <property type="entry name" value="SAM-dependent_MTases_sf"/>
</dbReference>
<dbReference type="Pfam" id="PF05050">
    <property type="entry name" value="Methyltransf_21"/>
    <property type="match status" value="1"/>
</dbReference>
<dbReference type="Gene3D" id="3.40.50.150">
    <property type="entry name" value="Vaccinia Virus protein VP39"/>
    <property type="match status" value="1"/>
</dbReference>
<dbReference type="SUPFAM" id="SSF53335">
    <property type="entry name" value="S-adenosyl-L-methionine-dependent methyltransferases"/>
    <property type="match status" value="1"/>
</dbReference>
<protein>
    <recommendedName>
        <fullName evidence="1">Methyltransferase FkbM domain-containing protein</fullName>
    </recommendedName>
</protein>
<evidence type="ECO:0000313" key="2">
    <source>
        <dbReference type="EMBL" id="GMI34326.1"/>
    </source>
</evidence>
<dbReference type="PANTHER" id="PTHR34203">
    <property type="entry name" value="METHYLTRANSFERASE, FKBM FAMILY PROTEIN"/>
    <property type="match status" value="1"/>
</dbReference>
<dbReference type="InterPro" id="IPR052514">
    <property type="entry name" value="SAM-dependent_MTase"/>
</dbReference>
<evidence type="ECO:0000259" key="1">
    <source>
        <dbReference type="Pfam" id="PF05050"/>
    </source>
</evidence>